<evidence type="ECO:0000259" key="1">
    <source>
        <dbReference type="Pfam" id="PF11817"/>
    </source>
</evidence>
<dbReference type="Pfam" id="PF11817">
    <property type="entry name" value="Foie-gras_1"/>
    <property type="match status" value="1"/>
</dbReference>
<proteinExistence type="predicted"/>
<accession>W9SFS2</accession>
<organism evidence="2 3">
    <name type="scientific">Morus notabilis</name>
    <dbReference type="NCBI Taxonomy" id="981085"/>
    <lineage>
        <taxon>Eukaryota</taxon>
        <taxon>Viridiplantae</taxon>
        <taxon>Streptophyta</taxon>
        <taxon>Embryophyta</taxon>
        <taxon>Tracheophyta</taxon>
        <taxon>Spermatophyta</taxon>
        <taxon>Magnoliopsida</taxon>
        <taxon>eudicotyledons</taxon>
        <taxon>Gunneridae</taxon>
        <taxon>Pentapetalae</taxon>
        <taxon>rosids</taxon>
        <taxon>fabids</taxon>
        <taxon>Rosales</taxon>
        <taxon>Moraceae</taxon>
        <taxon>Moreae</taxon>
        <taxon>Morus</taxon>
    </lineage>
</organism>
<evidence type="ECO:0000313" key="3">
    <source>
        <dbReference type="Proteomes" id="UP000030645"/>
    </source>
</evidence>
<dbReference type="PANTHER" id="PTHR14374">
    <property type="entry name" value="FOIE GRAS"/>
    <property type="match status" value="1"/>
</dbReference>
<feature type="domain" description="Trafficking protein particle complex subunit 11" evidence="1">
    <location>
        <begin position="264"/>
        <end position="365"/>
    </location>
</feature>
<dbReference type="Proteomes" id="UP000030645">
    <property type="component" value="Unassembled WGS sequence"/>
</dbReference>
<dbReference type="PANTHER" id="PTHR14374:SF0">
    <property type="entry name" value="TRAFFICKING PROTEIN PARTICLE COMPLEX SUBUNIT 11"/>
    <property type="match status" value="1"/>
</dbReference>
<dbReference type="AlphaFoldDB" id="W9SFS2"/>
<gene>
    <name evidence="2" type="ORF">L484_022832</name>
</gene>
<dbReference type="STRING" id="981085.W9SFS2"/>
<protein>
    <recommendedName>
        <fullName evidence="1">Trafficking protein particle complex subunit 11 domain-containing protein</fullName>
    </recommendedName>
</protein>
<name>W9SFS2_9ROSA</name>
<dbReference type="eggNOG" id="KOG4386">
    <property type="taxonomic scope" value="Eukaryota"/>
</dbReference>
<reference evidence="3" key="1">
    <citation type="submission" date="2013-01" db="EMBL/GenBank/DDBJ databases">
        <title>Draft Genome Sequence of a Mulberry Tree, Morus notabilis C.K. Schneid.</title>
        <authorList>
            <person name="He N."/>
            <person name="Zhao S."/>
        </authorList>
    </citation>
    <scope>NUCLEOTIDE SEQUENCE</scope>
</reference>
<dbReference type="InterPro" id="IPR021773">
    <property type="entry name" value="TPC11"/>
</dbReference>
<dbReference type="EMBL" id="KE346101">
    <property type="protein sequence ID" value="EXC26258.1"/>
    <property type="molecule type" value="Genomic_DNA"/>
</dbReference>
<evidence type="ECO:0000313" key="2">
    <source>
        <dbReference type="EMBL" id="EXC26258.1"/>
    </source>
</evidence>
<sequence>MEEYPEEMRSPPVSLVAVAGCPELHQTVSTHLHSLQPPINSLALPDLSKISLLIASKPKDDQIPRPNPDGILKRDWLLKHRTKIPSVVAAFFSSDCVSGDPAQWLQLCSDLDNLKAVIRARNIRLVLVVVHSHSKDDITEDRMLALRKRAEMDSKYFVTFAQNDESELKQSLHRHDLLSFDLVLSSIFAELANTYYRDEGRRIKTRIEKKIYSSVELNVRYCFKVAVYAEFRRDWAEAIRFYEDAYHTLREMIGTSTRLPAIQRLVEIKTIAEQLHFKISTLLLHGGKIAEVVMWFRRHNASYTRLVGAPEAVFLHWEWMSRQFLVFAELLETSSATIQNISFLVGSAERSLTEWEFRPANYYQVSVSLP</sequence>
<keyword evidence="3" id="KW-1185">Reference proteome</keyword>